<keyword evidence="2" id="KW-1185">Reference proteome</keyword>
<evidence type="ECO:0000313" key="1">
    <source>
        <dbReference type="EMBL" id="MFD2739603.1"/>
    </source>
</evidence>
<dbReference type="RefSeq" id="WP_386373383.1">
    <property type="nucleotide sequence ID" value="NZ_JBHUMP010000005.1"/>
</dbReference>
<protein>
    <submittedName>
        <fullName evidence="1">Uncharacterized protein</fullName>
    </submittedName>
</protein>
<dbReference type="Proteomes" id="UP001597474">
    <property type="component" value="Unassembled WGS sequence"/>
</dbReference>
<accession>A0ABW5U141</accession>
<organism evidence="1 2">
    <name type="scientific">Sulfitobacter aestuarii</name>
    <dbReference type="NCBI Taxonomy" id="2161676"/>
    <lineage>
        <taxon>Bacteria</taxon>
        <taxon>Pseudomonadati</taxon>
        <taxon>Pseudomonadota</taxon>
        <taxon>Alphaproteobacteria</taxon>
        <taxon>Rhodobacterales</taxon>
        <taxon>Roseobacteraceae</taxon>
        <taxon>Sulfitobacter</taxon>
    </lineage>
</organism>
<reference evidence="2" key="1">
    <citation type="journal article" date="2019" name="Int. J. Syst. Evol. Microbiol.">
        <title>The Global Catalogue of Microorganisms (GCM) 10K type strain sequencing project: providing services to taxonomists for standard genome sequencing and annotation.</title>
        <authorList>
            <consortium name="The Broad Institute Genomics Platform"/>
            <consortium name="The Broad Institute Genome Sequencing Center for Infectious Disease"/>
            <person name="Wu L."/>
            <person name="Ma J."/>
        </authorList>
    </citation>
    <scope>NUCLEOTIDE SEQUENCE [LARGE SCALE GENOMIC DNA]</scope>
    <source>
        <strain evidence="2">TISTR 2562</strain>
    </source>
</reference>
<comment type="caution">
    <text evidence="1">The sequence shown here is derived from an EMBL/GenBank/DDBJ whole genome shotgun (WGS) entry which is preliminary data.</text>
</comment>
<proteinExistence type="predicted"/>
<gene>
    <name evidence="1" type="ORF">ACFSUD_08490</name>
</gene>
<sequence length="96" mass="10295">MIRLAKAIAANAEFGARINEILIDIKTPYRKQSREATKGGKALRVRSPVVRFAAAIRLPTASHSAAFLIQEGQIVTAARLPPVRVEKVDVGTCGDG</sequence>
<name>A0ABW5U141_9RHOB</name>
<dbReference type="EMBL" id="JBHUMP010000005">
    <property type="protein sequence ID" value="MFD2739603.1"/>
    <property type="molecule type" value="Genomic_DNA"/>
</dbReference>
<evidence type="ECO:0000313" key="2">
    <source>
        <dbReference type="Proteomes" id="UP001597474"/>
    </source>
</evidence>